<dbReference type="InterPro" id="IPR018957">
    <property type="entry name" value="Znf_C3HC4_RING-type"/>
</dbReference>
<keyword evidence="2 4" id="KW-0863">Zinc-finger</keyword>
<dbReference type="InterPro" id="IPR001841">
    <property type="entry name" value="Znf_RING"/>
</dbReference>
<dbReference type="EMBL" id="AGNL01046043">
    <property type="protein sequence ID" value="EJK48288.1"/>
    <property type="molecule type" value="Genomic_DNA"/>
</dbReference>
<reference evidence="7 8" key="1">
    <citation type="journal article" date="2012" name="Genome Biol.">
        <title>Genome and low-iron response of an oceanic diatom adapted to chronic iron limitation.</title>
        <authorList>
            <person name="Lommer M."/>
            <person name="Specht M."/>
            <person name="Roy A.S."/>
            <person name="Kraemer L."/>
            <person name="Andreson R."/>
            <person name="Gutowska M.A."/>
            <person name="Wolf J."/>
            <person name="Bergner S.V."/>
            <person name="Schilhabel M.B."/>
            <person name="Klostermeier U.C."/>
            <person name="Beiko R.G."/>
            <person name="Rosenstiel P."/>
            <person name="Hippler M."/>
            <person name="Laroche J."/>
        </authorList>
    </citation>
    <scope>NUCLEOTIDE SEQUENCE [LARGE SCALE GENOMIC DNA]</scope>
    <source>
        <strain evidence="7 8">CCMP1005</strain>
    </source>
</reference>
<dbReference type="GO" id="GO:0008270">
    <property type="term" value="F:zinc ion binding"/>
    <property type="evidence" value="ECO:0007669"/>
    <property type="project" value="UniProtKB-KW"/>
</dbReference>
<gene>
    <name evidence="7" type="ORF">THAOC_32931</name>
</gene>
<dbReference type="Proteomes" id="UP000266841">
    <property type="component" value="Unassembled WGS sequence"/>
</dbReference>
<keyword evidence="1" id="KW-0479">Metal-binding</keyword>
<dbReference type="PANTHER" id="PTHR12109">
    <property type="entry name" value="RING FINGER PROTEIN 141-RELATED"/>
    <property type="match status" value="1"/>
</dbReference>
<comment type="caution">
    <text evidence="7">The sequence shown here is derived from an EMBL/GenBank/DDBJ whole genome shotgun (WGS) entry which is preliminary data.</text>
</comment>
<dbReference type="SUPFAM" id="SSF48403">
    <property type="entry name" value="Ankyrin repeat"/>
    <property type="match status" value="1"/>
</dbReference>
<keyword evidence="3" id="KW-0862">Zinc</keyword>
<feature type="compositionally biased region" description="Basic and acidic residues" evidence="5">
    <location>
        <begin position="286"/>
        <end position="301"/>
    </location>
</feature>
<dbReference type="InterPro" id="IPR036770">
    <property type="entry name" value="Ankyrin_rpt-contain_sf"/>
</dbReference>
<accession>K0R4Z9</accession>
<dbReference type="SUPFAM" id="SSF57850">
    <property type="entry name" value="RING/U-box"/>
    <property type="match status" value="1"/>
</dbReference>
<evidence type="ECO:0000256" key="1">
    <source>
        <dbReference type="ARBA" id="ARBA00022723"/>
    </source>
</evidence>
<evidence type="ECO:0000256" key="5">
    <source>
        <dbReference type="SAM" id="MobiDB-lite"/>
    </source>
</evidence>
<evidence type="ECO:0000256" key="3">
    <source>
        <dbReference type="ARBA" id="ARBA00022833"/>
    </source>
</evidence>
<dbReference type="InterPro" id="IPR047126">
    <property type="entry name" value="RNF141-like"/>
</dbReference>
<sequence>MVSNLGDLRSGPQVLRSGRGPAAVRLRSEPQALRSGPQQDSNPSIFIWVFFKKKIDGFNLTNFAVRTARPAVQLRSSCGPAAVRLRSGPHDLCWLRSGPQQDSIPSNTYSIASRLEFVTLRVPEYFGFAMNNEHARLELAAQVERCAPVPVDLPDVCQTDEPGRVPPAATAEQVCGICLGDMKSPTALPCDHSFCETCLDGWHSKYDSRRAKRCPLCRQRIPPSKEILMQLRSLSTVEIGKCIDDDGIGQLMEREAAHRWGDSLAESDITAMKRLEVEFCKEDNYTEESRHKEDKSTKESCHGQPDPPVQKSDSVVYDFGQLLLKAPDRIMATLLQDWSHEEIAEMIQNLPPENGRLPPEAIVAFFVNDIEYILGWLESSNYDVNAMGSGLGGVTLLFGSCNTQNLEFTSFLLQEGANTEIMNIVGHTALGNELHNRTELSDAARLLLTWGAKIPAKSDFSTYFDDLFANKSEGWEFIRESTLLQSEFGGRRCELINLNQRADLMGKTCVVTKYLPRKDRYKIKMEHSDESFLVGPDNLKRRDRTPDDPGYYINYENGQPVCYKFTSNEKCQAFVRNSRAGISR</sequence>
<dbReference type="PROSITE" id="PS00518">
    <property type="entry name" value="ZF_RING_1"/>
    <property type="match status" value="1"/>
</dbReference>
<dbReference type="Gene3D" id="3.30.40.10">
    <property type="entry name" value="Zinc/RING finger domain, C3HC4 (zinc finger)"/>
    <property type="match status" value="1"/>
</dbReference>
<evidence type="ECO:0000259" key="6">
    <source>
        <dbReference type="PROSITE" id="PS50089"/>
    </source>
</evidence>
<evidence type="ECO:0000313" key="8">
    <source>
        <dbReference type="Proteomes" id="UP000266841"/>
    </source>
</evidence>
<dbReference type="InterPro" id="IPR013083">
    <property type="entry name" value="Znf_RING/FYVE/PHD"/>
</dbReference>
<evidence type="ECO:0000256" key="2">
    <source>
        <dbReference type="ARBA" id="ARBA00022771"/>
    </source>
</evidence>
<dbReference type="PROSITE" id="PS50089">
    <property type="entry name" value="ZF_RING_2"/>
    <property type="match status" value="1"/>
</dbReference>
<keyword evidence="8" id="KW-1185">Reference proteome</keyword>
<feature type="domain" description="RING-type" evidence="6">
    <location>
        <begin position="175"/>
        <end position="218"/>
    </location>
</feature>
<dbReference type="AlphaFoldDB" id="K0R4Z9"/>
<name>K0R4Z9_THAOC</name>
<dbReference type="Gene3D" id="1.25.40.20">
    <property type="entry name" value="Ankyrin repeat-containing domain"/>
    <property type="match status" value="1"/>
</dbReference>
<dbReference type="OrthoDB" id="29886at2759"/>
<protein>
    <recommendedName>
        <fullName evidence="6">RING-type domain-containing protein</fullName>
    </recommendedName>
</protein>
<dbReference type="Pfam" id="PF00097">
    <property type="entry name" value="zf-C3HC4"/>
    <property type="match status" value="1"/>
</dbReference>
<proteinExistence type="predicted"/>
<dbReference type="SMART" id="SM00184">
    <property type="entry name" value="RING"/>
    <property type="match status" value="1"/>
</dbReference>
<feature type="region of interest" description="Disordered" evidence="5">
    <location>
        <begin position="286"/>
        <end position="313"/>
    </location>
</feature>
<dbReference type="InterPro" id="IPR017907">
    <property type="entry name" value="Znf_RING_CS"/>
</dbReference>
<evidence type="ECO:0000313" key="7">
    <source>
        <dbReference type="EMBL" id="EJK48288.1"/>
    </source>
</evidence>
<feature type="region of interest" description="Disordered" evidence="5">
    <location>
        <begin position="1"/>
        <end position="22"/>
    </location>
</feature>
<organism evidence="7 8">
    <name type="scientific">Thalassiosira oceanica</name>
    <name type="common">Marine diatom</name>
    <dbReference type="NCBI Taxonomy" id="159749"/>
    <lineage>
        <taxon>Eukaryota</taxon>
        <taxon>Sar</taxon>
        <taxon>Stramenopiles</taxon>
        <taxon>Ochrophyta</taxon>
        <taxon>Bacillariophyta</taxon>
        <taxon>Coscinodiscophyceae</taxon>
        <taxon>Thalassiosirophycidae</taxon>
        <taxon>Thalassiosirales</taxon>
        <taxon>Thalassiosiraceae</taxon>
        <taxon>Thalassiosira</taxon>
    </lineage>
</organism>
<evidence type="ECO:0000256" key="4">
    <source>
        <dbReference type="PROSITE-ProRule" id="PRU00175"/>
    </source>
</evidence>